<dbReference type="EMBL" id="LFQU01000002">
    <property type="protein sequence ID" value="KOO69558.1"/>
    <property type="molecule type" value="Genomic_DNA"/>
</dbReference>
<evidence type="ECO:0000313" key="1">
    <source>
        <dbReference type="EMBL" id="KOO69558.1"/>
    </source>
</evidence>
<organism evidence="1 2">
    <name type="scientific">Xylanibacter rarus</name>
    <dbReference type="NCBI Taxonomy" id="1676614"/>
    <lineage>
        <taxon>Bacteria</taxon>
        <taxon>Pseudomonadati</taxon>
        <taxon>Bacteroidota</taxon>
        <taxon>Bacteroidia</taxon>
        <taxon>Bacteroidales</taxon>
        <taxon>Prevotellaceae</taxon>
        <taxon>Xylanibacter</taxon>
    </lineage>
</organism>
<keyword evidence="2" id="KW-1185">Reference proteome</keyword>
<reference evidence="1 2" key="1">
    <citation type="submission" date="2015-06" db="EMBL/GenBank/DDBJ databases">
        <title>Prevotella sp. 109, sp. nov., a novel member of the family Prevotellaceae isolated from human faeces.</title>
        <authorList>
            <person name="Shkoporov A.N."/>
            <person name="Chaplin A.V."/>
            <person name="Kafarskaia L.I."/>
            <person name="Efimov B.A."/>
        </authorList>
    </citation>
    <scope>NUCLEOTIDE SEQUENCE [LARGE SCALE GENOMIC DNA]</scope>
    <source>
        <strain evidence="1 2">109</strain>
    </source>
</reference>
<proteinExistence type="predicted"/>
<evidence type="ECO:0000313" key="2">
    <source>
        <dbReference type="Proteomes" id="UP000036951"/>
    </source>
</evidence>
<comment type="caution">
    <text evidence="1">The sequence shown here is derived from an EMBL/GenBank/DDBJ whole genome shotgun (WGS) entry which is preliminary data.</text>
</comment>
<protein>
    <submittedName>
        <fullName evidence="1">Uncharacterized protein</fullName>
    </submittedName>
</protein>
<accession>A0A8E1QZE2</accession>
<dbReference type="AlphaFoldDB" id="A0A8E1QZE2"/>
<dbReference type="Proteomes" id="UP000036951">
    <property type="component" value="Unassembled WGS sequence"/>
</dbReference>
<name>A0A8E1QZE2_9BACT</name>
<sequence>MLVLAVCASAIHAQNTTELMMKAEKACMMIRDAVTARSADNVMAGMEMISEIPFSELTLSSVDTKSAVPMRGHLQYNVEYLDELLLKNLDMGLIEVEDAYKMRATSAPLRCTHRAVAAGGSVTYSMMAQGEQQLMVVPECGGKVNLYVDDKGSGRKLADKADGGKDCCTLNWTIERAGELVITVENKSDKDLSFIIVSN</sequence>
<gene>
    <name evidence="1" type="ORF">ACU52_02650</name>
</gene>